<sequence length="115" mass="12995">MKRFTVTFLFMLVLFLAGILVGINQASLGMIQIRGYSDQSFQEAIQTTEADDGTVEVEVMGQSFQQVQLDEKKQQFDETYETQGIQKLALSLGNFVKGVYNLVLSLVYQLVQLIF</sequence>
<dbReference type="Proteomes" id="UP000030528">
    <property type="component" value="Unassembled WGS sequence"/>
</dbReference>
<gene>
    <name evidence="1" type="ORF">N781_11100</name>
</gene>
<evidence type="ECO:0000313" key="1">
    <source>
        <dbReference type="EMBL" id="KGX93639.1"/>
    </source>
</evidence>
<reference evidence="1 2" key="1">
    <citation type="submission" date="2013-08" db="EMBL/GenBank/DDBJ databases">
        <authorList>
            <person name="Huang J."/>
            <person name="Wang G."/>
        </authorList>
    </citation>
    <scope>NUCLEOTIDE SEQUENCE [LARGE SCALE GENOMIC DNA]</scope>
    <source>
        <strain evidence="1 2">JSM 076056</strain>
    </source>
</reference>
<proteinExistence type="predicted"/>
<name>A0A0A5GNU4_9BACI</name>
<keyword evidence="2" id="KW-1185">Reference proteome</keyword>
<evidence type="ECO:0000313" key="2">
    <source>
        <dbReference type="Proteomes" id="UP000030528"/>
    </source>
</evidence>
<comment type="caution">
    <text evidence="1">The sequence shown here is derived from an EMBL/GenBank/DDBJ whole genome shotgun (WGS) entry which is preliminary data.</text>
</comment>
<evidence type="ECO:0008006" key="3">
    <source>
        <dbReference type="Google" id="ProtNLM"/>
    </source>
</evidence>
<dbReference type="STRING" id="1385510.GCA_000425205_01129"/>
<dbReference type="eggNOG" id="ENOG50345EE">
    <property type="taxonomic scope" value="Bacteria"/>
</dbReference>
<dbReference type="Pfam" id="PF12438">
    <property type="entry name" value="DUF3679"/>
    <property type="match status" value="1"/>
</dbReference>
<protein>
    <recommendedName>
        <fullName evidence="3">DUF3679 domain-containing protein</fullName>
    </recommendedName>
</protein>
<dbReference type="AlphaFoldDB" id="A0A0A5GNU4"/>
<dbReference type="EMBL" id="AVPE01000002">
    <property type="protein sequence ID" value="KGX93639.1"/>
    <property type="molecule type" value="Genomic_DNA"/>
</dbReference>
<dbReference type="InterPro" id="IPR020534">
    <property type="entry name" value="Uncharacterised_YqxA"/>
</dbReference>
<organism evidence="1 2">
    <name type="scientific">Pontibacillus halophilus JSM 076056 = DSM 19796</name>
    <dbReference type="NCBI Taxonomy" id="1385510"/>
    <lineage>
        <taxon>Bacteria</taxon>
        <taxon>Bacillati</taxon>
        <taxon>Bacillota</taxon>
        <taxon>Bacilli</taxon>
        <taxon>Bacillales</taxon>
        <taxon>Bacillaceae</taxon>
        <taxon>Pontibacillus</taxon>
    </lineage>
</organism>
<accession>A0A0A5GNU4</accession>